<dbReference type="KEGG" id="caml:H6X83_11715"/>
<dbReference type="Proteomes" id="UP000516046">
    <property type="component" value="Chromosome"/>
</dbReference>
<dbReference type="EMBL" id="CP060696">
    <property type="protein sequence ID" value="QNO17588.1"/>
    <property type="molecule type" value="Genomic_DNA"/>
</dbReference>
<keyword evidence="2" id="KW-1185">Reference proteome</keyword>
<evidence type="ECO:0008006" key="3">
    <source>
        <dbReference type="Google" id="ProtNLM"/>
    </source>
</evidence>
<protein>
    <recommendedName>
        <fullName evidence="3">Fe-S cluster assembly iron-binding protein IscA</fullName>
    </recommendedName>
</protein>
<organism evidence="1 2">
    <name type="scientific">Caproicibacterium amylolyticum</name>
    <dbReference type="NCBI Taxonomy" id="2766537"/>
    <lineage>
        <taxon>Bacteria</taxon>
        <taxon>Bacillati</taxon>
        <taxon>Bacillota</taxon>
        <taxon>Clostridia</taxon>
        <taxon>Eubacteriales</taxon>
        <taxon>Oscillospiraceae</taxon>
        <taxon>Caproicibacterium</taxon>
    </lineage>
</organism>
<proteinExistence type="predicted"/>
<reference evidence="1 2" key="1">
    <citation type="submission" date="2020-08" db="EMBL/GenBank/DDBJ databases">
        <authorList>
            <person name="Ren C."/>
            <person name="Gu Y."/>
            <person name="Xu Y."/>
        </authorList>
    </citation>
    <scope>NUCLEOTIDE SEQUENCE [LARGE SCALE GENOMIC DNA]</scope>
    <source>
        <strain evidence="1 2">LBM18003</strain>
    </source>
</reference>
<accession>A0A7G9WFX6</accession>
<dbReference type="AlphaFoldDB" id="A0A7G9WFX6"/>
<dbReference type="RefSeq" id="WP_128742608.1">
    <property type="nucleotide sequence ID" value="NZ_CP060696.1"/>
</dbReference>
<evidence type="ECO:0000313" key="2">
    <source>
        <dbReference type="Proteomes" id="UP000516046"/>
    </source>
</evidence>
<gene>
    <name evidence="1" type="ORF">H6X83_11715</name>
</gene>
<sequence length="89" mass="9640">MKITEEAKSLIQAAFDSNDCDCLKVSQQQSCCGTSLQFELIKLQAGEKSVSIDGVPVMMDDQTQTRTEAVTLAAENGELTIQDDQSCCC</sequence>
<name>A0A7G9WFX6_9FIRM</name>
<evidence type="ECO:0000313" key="1">
    <source>
        <dbReference type="EMBL" id="QNO17588.1"/>
    </source>
</evidence>